<keyword evidence="1" id="KW-1133">Transmembrane helix</keyword>
<sequence>MGLTSHKVLALSALVSVLTVAATVWLWPRLARRSWATVFGRIGTILATQLAVMCTVGLVANNYFAFYSSWDDLIGSNQDGPVVIQSQLADGRKGAVVQTISSENVRGSNTVGREAAAVGKLEKIRIPGASTGLSTEGYVYLPPQYFQPEFKDRKFPAVIAITGFPGDAKNLITKLNYPSTELSLINEGKTKPYVLVLMRPSPAMPRDTECEDVPGGPQSETYFAQDVPQTVRDSYRVASGPGSWGIIGNSTGGYCALKLAMKHPDVFAAGVSLSGYYRAAEDPTTGDLFGGSHDRRDQADLDWRLANLPKPAVSLLVGGSKEGDGDYYPATRKFVDAAKGSATKVSSITLETGGHNFNTWSRMLPASLGWLGDRLNAPA</sequence>
<feature type="transmembrane region" description="Helical" evidence="1">
    <location>
        <begin position="38"/>
        <end position="60"/>
    </location>
</feature>
<dbReference type="GO" id="GO:0016747">
    <property type="term" value="F:acyltransferase activity, transferring groups other than amino-acyl groups"/>
    <property type="evidence" value="ECO:0007669"/>
    <property type="project" value="TreeGrafter"/>
</dbReference>
<dbReference type="PANTHER" id="PTHR48098:SF1">
    <property type="entry name" value="DIACYLGLYCEROL ACYLTRANSFERASE_MYCOLYLTRANSFERASE AG85A"/>
    <property type="match status" value="1"/>
</dbReference>
<dbReference type="GO" id="GO:0016787">
    <property type="term" value="F:hydrolase activity"/>
    <property type="evidence" value="ECO:0007669"/>
    <property type="project" value="UniProtKB-KW"/>
</dbReference>
<dbReference type="InterPro" id="IPR050583">
    <property type="entry name" value="Mycobacterial_A85_antigen"/>
</dbReference>
<dbReference type="EMBL" id="AP035881">
    <property type="protein sequence ID" value="BFP46513.1"/>
    <property type="molecule type" value="Genomic_DNA"/>
</dbReference>
<dbReference type="SUPFAM" id="SSF53474">
    <property type="entry name" value="alpha/beta-Hydrolases"/>
    <property type="match status" value="1"/>
</dbReference>
<dbReference type="RefSeq" id="WP_407988918.1">
    <property type="nucleotide sequence ID" value="NZ_AP035881.2"/>
</dbReference>
<keyword evidence="1" id="KW-0472">Membrane</keyword>
<name>A0AB33JUL3_9ACTN</name>
<accession>A0AB33JUL3</accession>
<protein>
    <submittedName>
        <fullName evidence="2">Alpha/beta hydrolase-fold protein</fullName>
    </submittedName>
</protein>
<reference evidence="2" key="1">
    <citation type="submission" date="2024-07" db="EMBL/GenBank/DDBJ databases">
        <title>Complete genome sequences of cellulolytic bacteria, Kitasatospora sp. CMC57 and Streptomyces sp. CMC78, isolated from Japanese agricultural soil.</title>
        <authorList>
            <person name="Hashimoto T."/>
            <person name="Ito M."/>
            <person name="Iwamoto M."/>
            <person name="Fukahori D."/>
            <person name="Shoda T."/>
            <person name="Sakoda M."/>
            <person name="Morohoshi T."/>
            <person name="Mitsuboshi M."/>
            <person name="Nishizawa T."/>
        </authorList>
    </citation>
    <scope>NUCLEOTIDE SEQUENCE</scope>
    <source>
        <strain evidence="2">CMC57</strain>
    </source>
</reference>
<dbReference type="InterPro" id="IPR000801">
    <property type="entry name" value="Esterase-like"/>
</dbReference>
<evidence type="ECO:0000313" key="2">
    <source>
        <dbReference type="EMBL" id="BFP46513.1"/>
    </source>
</evidence>
<dbReference type="Pfam" id="PF00756">
    <property type="entry name" value="Esterase"/>
    <property type="match status" value="1"/>
</dbReference>
<organism evidence="2">
    <name type="scientific">Kitasatospora sp. CMC57</name>
    <dbReference type="NCBI Taxonomy" id="3231513"/>
    <lineage>
        <taxon>Bacteria</taxon>
        <taxon>Bacillati</taxon>
        <taxon>Actinomycetota</taxon>
        <taxon>Actinomycetes</taxon>
        <taxon>Kitasatosporales</taxon>
        <taxon>Streptomycetaceae</taxon>
        <taxon>Kitasatospora</taxon>
    </lineage>
</organism>
<evidence type="ECO:0000256" key="1">
    <source>
        <dbReference type="SAM" id="Phobius"/>
    </source>
</evidence>
<gene>
    <name evidence="2" type="ORF">KCMC57_28810</name>
</gene>
<dbReference type="Gene3D" id="3.40.50.1820">
    <property type="entry name" value="alpha/beta hydrolase"/>
    <property type="match status" value="1"/>
</dbReference>
<dbReference type="PANTHER" id="PTHR48098">
    <property type="entry name" value="ENTEROCHELIN ESTERASE-RELATED"/>
    <property type="match status" value="1"/>
</dbReference>
<keyword evidence="2" id="KW-0378">Hydrolase</keyword>
<dbReference type="AlphaFoldDB" id="A0AB33JUL3"/>
<proteinExistence type="predicted"/>
<keyword evidence="1" id="KW-0812">Transmembrane</keyword>
<dbReference type="InterPro" id="IPR029058">
    <property type="entry name" value="AB_hydrolase_fold"/>
</dbReference>